<dbReference type="Proteomes" id="UP000800093">
    <property type="component" value="Unassembled WGS sequence"/>
</dbReference>
<evidence type="ECO:0000256" key="1">
    <source>
        <dbReference type="SAM" id="MobiDB-lite"/>
    </source>
</evidence>
<feature type="region of interest" description="Disordered" evidence="1">
    <location>
        <begin position="1"/>
        <end position="48"/>
    </location>
</feature>
<reference evidence="3" key="1">
    <citation type="journal article" date="2020" name="Stud. Mycol.">
        <title>101 Dothideomycetes genomes: A test case for predicting lifestyles and emergence of pathogens.</title>
        <authorList>
            <person name="Haridas S."/>
            <person name="Albert R."/>
            <person name="Binder M."/>
            <person name="Bloem J."/>
            <person name="LaButti K."/>
            <person name="Salamov A."/>
            <person name="Andreopoulos B."/>
            <person name="Baker S."/>
            <person name="Barry K."/>
            <person name="Bills G."/>
            <person name="Bluhm B."/>
            <person name="Cannon C."/>
            <person name="Castanera R."/>
            <person name="Culley D."/>
            <person name="Daum C."/>
            <person name="Ezra D."/>
            <person name="Gonzalez J."/>
            <person name="Henrissat B."/>
            <person name="Kuo A."/>
            <person name="Liang C."/>
            <person name="Lipzen A."/>
            <person name="Lutzoni F."/>
            <person name="Magnuson J."/>
            <person name="Mondo S."/>
            <person name="Nolan M."/>
            <person name="Ohm R."/>
            <person name="Pangilinan J."/>
            <person name="Park H.-J."/>
            <person name="Ramirez L."/>
            <person name="Alfaro M."/>
            <person name="Sun H."/>
            <person name="Tritt A."/>
            <person name="Yoshinaga Y."/>
            <person name="Zwiers L.-H."/>
            <person name="Turgeon B."/>
            <person name="Goodwin S."/>
            <person name="Spatafora J."/>
            <person name="Crous P."/>
            <person name="Grigoriev I."/>
        </authorList>
    </citation>
    <scope>NUCLEOTIDE SEQUENCE [LARGE SCALE GENOMIC DNA]</scope>
    <source>
        <strain evidence="3">CBS 304.66</strain>
    </source>
</reference>
<evidence type="ECO:0000313" key="2">
    <source>
        <dbReference type="EMBL" id="KAF2259353.1"/>
    </source>
</evidence>
<evidence type="ECO:0000313" key="3">
    <source>
        <dbReference type="Proteomes" id="UP000800093"/>
    </source>
</evidence>
<feature type="region of interest" description="Disordered" evidence="1">
    <location>
        <begin position="63"/>
        <end position="87"/>
    </location>
</feature>
<proteinExistence type="predicted"/>
<keyword evidence="3" id="KW-1185">Reference proteome</keyword>
<dbReference type="EMBL" id="ML986712">
    <property type="protein sequence ID" value="KAF2259353.1"/>
    <property type="molecule type" value="Genomic_DNA"/>
</dbReference>
<comment type="caution">
    <text evidence="2">The sequence shown here is derived from an EMBL/GenBank/DDBJ whole genome shotgun (WGS) entry which is preliminary data.</text>
</comment>
<dbReference type="AlphaFoldDB" id="A0A9P4K236"/>
<feature type="compositionally biased region" description="Polar residues" evidence="1">
    <location>
        <begin position="26"/>
        <end position="37"/>
    </location>
</feature>
<sequence length="255" mass="27724">MSIILSYPPPGSRLDSLVSDLDDEISINTEDPPSRSQRLIPGPPDTPARDCKTSPIIGQRVSHQAPIGTGGCSEGPSGKLSMSQDGVSQPCRPEAHALLDPCSFLLHLYRQMQIALCLLFANLEWPRHRMMSSVGACEGVSEPSLDSVKDDRVALASKLKTQIDSISHSTYNHLNRDSRLERPGIRCPNHTQLLQRSTENAAWLRKQWSPSRQYSLGGRKQLSPGLTTAPSFVALPNSPSTTFTSAVSNSSKVVA</sequence>
<gene>
    <name evidence="2" type="ORF">CC78DRAFT_586086</name>
</gene>
<accession>A0A9P4K236</accession>
<organism evidence="2 3">
    <name type="scientific">Lojkania enalia</name>
    <dbReference type="NCBI Taxonomy" id="147567"/>
    <lineage>
        <taxon>Eukaryota</taxon>
        <taxon>Fungi</taxon>
        <taxon>Dikarya</taxon>
        <taxon>Ascomycota</taxon>
        <taxon>Pezizomycotina</taxon>
        <taxon>Dothideomycetes</taxon>
        <taxon>Pleosporomycetidae</taxon>
        <taxon>Pleosporales</taxon>
        <taxon>Pleosporales incertae sedis</taxon>
        <taxon>Lojkania</taxon>
    </lineage>
</organism>
<protein>
    <submittedName>
        <fullName evidence="2">Uncharacterized protein</fullName>
    </submittedName>
</protein>
<name>A0A9P4K236_9PLEO</name>